<sequence>MDNAAKVDSFPFFKLPAELRNTIYRLVLVTGRILLIRDMHLQEFAEIQENRTSTYQSRTTYLPTDHVCSLKAWPLSTFKPCWMRDTGFGPTKTTYTLDKPGSIDATTIAMLSLNKQSRDEVASIFYGDNTFHFASMSSLTPFMRDRTVETRKYIQCLQLTLTVDDLKWDVIFTEYGRPASWNTAFSALLKLSHMNVRKVCVIIDDRKAQLLADNLNLQSRSMLWLHKLGRLKNLETLGLKHDIGPWQECQQHVGYWGAPNSTKEEEGTTETEQELWNFLAPKMLKKETGNHSPDVLQRRRIRDFCKPHNPCRRCITLDRHHFYYAPEDER</sequence>
<gene>
    <name evidence="2" type="ORF">IMSHALPRED_010496</name>
</gene>
<comment type="caution">
    <text evidence="2">The sequence shown here is derived from an EMBL/GenBank/DDBJ whole genome shotgun (WGS) entry which is preliminary data.</text>
</comment>
<organism evidence="2 3">
    <name type="scientific">Imshaugia aleurites</name>
    <dbReference type="NCBI Taxonomy" id="172621"/>
    <lineage>
        <taxon>Eukaryota</taxon>
        <taxon>Fungi</taxon>
        <taxon>Dikarya</taxon>
        <taxon>Ascomycota</taxon>
        <taxon>Pezizomycotina</taxon>
        <taxon>Lecanoromycetes</taxon>
        <taxon>OSLEUM clade</taxon>
        <taxon>Lecanoromycetidae</taxon>
        <taxon>Lecanorales</taxon>
        <taxon>Lecanorineae</taxon>
        <taxon>Parmeliaceae</taxon>
        <taxon>Imshaugia</taxon>
    </lineage>
</organism>
<dbReference type="Proteomes" id="UP000664534">
    <property type="component" value="Unassembled WGS sequence"/>
</dbReference>
<reference evidence="2" key="1">
    <citation type="submission" date="2021-03" db="EMBL/GenBank/DDBJ databases">
        <authorList>
            <person name="Tagirdzhanova G."/>
        </authorList>
    </citation>
    <scope>NUCLEOTIDE SEQUENCE</scope>
</reference>
<name>A0A8H3IWZ5_9LECA</name>
<dbReference type="OrthoDB" id="5413827at2759"/>
<dbReference type="InterPro" id="IPR056632">
    <property type="entry name" value="DUF7730"/>
</dbReference>
<dbReference type="EMBL" id="CAJPDT010000089">
    <property type="protein sequence ID" value="CAF9936203.1"/>
    <property type="molecule type" value="Genomic_DNA"/>
</dbReference>
<evidence type="ECO:0000313" key="2">
    <source>
        <dbReference type="EMBL" id="CAF9936203.1"/>
    </source>
</evidence>
<evidence type="ECO:0000313" key="3">
    <source>
        <dbReference type="Proteomes" id="UP000664534"/>
    </source>
</evidence>
<dbReference type="AlphaFoldDB" id="A0A8H3IWZ5"/>
<accession>A0A8H3IWZ5</accession>
<keyword evidence="3" id="KW-1185">Reference proteome</keyword>
<dbReference type="InterPro" id="IPR038883">
    <property type="entry name" value="AN11006-like"/>
</dbReference>
<dbReference type="Pfam" id="PF24864">
    <property type="entry name" value="DUF7730"/>
    <property type="match status" value="1"/>
</dbReference>
<evidence type="ECO:0000259" key="1">
    <source>
        <dbReference type="Pfam" id="PF24864"/>
    </source>
</evidence>
<dbReference type="PANTHER" id="PTHR42085:SF2">
    <property type="entry name" value="F-BOX DOMAIN-CONTAINING PROTEIN"/>
    <property type="match status" value="1"/>
</dbReference>
<protein>
    <recommendedName>
        <fullName evidence="1">DUF7730 domain-containing protein</fullName>
    </recommendedName>
</protein>
<dbReference type="PANTHER" id="PTHR42085">
    <property type="entry name" value="F-BOX DOMAIN-CONTAINING PROTEIN"/>
    <property type="match status" value="1"/>
</dbReference>
<proteinExistence type="predicted"/>
<feature type="domain" description="DUF7730" evidence="1">
    <location>
        <begin position="11"/>
        <end position="222"/>
    </location>
</feature>